<accession>A0A7W8E2I2</accession>
<dbReference type="RefSeq" id="WP_184213893.1">
    <property type="nucleotide sequence ID" value="NZ_JACHIP010000001.1"/>
</dbReference>
<dbReference type="Gene3D" id="3.40.50.1820">
    <property type="entry name" value="alpha/beta hydrolase"/>
    <property type="match status" value="1"/>
</dbReference>
<keyword evidence="1" id="KW-0812">Transmembrane</keyword>
<evidence type="ECO:0000256" key="1">
    <source>
        <dbReference type="SAM" id="Phobius"/>
    </source>
</evidence>
<keyword evidence="2" id="KW-0378">Hydrolase</keyword>
<proteinExistence type="predicted"/>
<dbReference type="InterPro" id="IPR029058">
    <property type="entry name" value="AB_hydrolase_fold"/>
</dbReference>
<dbReference type="GO" id="GO:0016787">
    <property type="term" value="F:hydrolase activity"/>
    <property type="evidence" value="ECO:0007669"/>
    <property type="project" value="UniProtKB-KW"/>
</dbReference>
<feature type="transmembrane region" description="Helical" evidence="1">
    <location>
        <begin position="47"/>
        <end position="69"/>
    </location>
</feature>
<evidence type="ECO:0000313" key="3">
    <source>
        <dbReference type="Proteomes" id="UP000540989"/>
    </source>
</evidence>
<organism evidence="2 3">
    <name type="scientific">Granulicella aggregans</name>
    <dbReference type="NCBI Taxonomy" id="474949"/>
    <lineage>
        <taxon>Bacteria</taxon>
        <taxon>Pseudomonadati</taxon>
        <taxon>Acidobacteriota</taxon>
        <taxon>Terriglobia</taxon>
        <taxon>Terriglobales</taxon>
        <taxon>Acidobacteriaceae</taxon>
        <taxon>Granulicella</taxon>
    </lineage>
</organism>
<protein>
    <submittedName>
        <fullName evidence="2">Dienelactone hydrolase</fullName>
    </submittedName>
</protein>
<keyword evidence="1" id="KW-0472">Membrane</keyword>
<comment type="caution">
    <text evidence="2">The sequence shown here is derived from an EMBL/GenBank/DDBJ whole genome shotgun (WGS) entry which is preliminary data.</text>
</comment>
<sequence>MSGIDLQHHKTRRKRLEHLSRALVRPGSSLRHLRSIRQHQEPKRRNWTRTGVVVVASLLICGLVVWPWMRTHLQAVAILKILGGQPVPRMIAATVAAPITITDINFSIPTGDGSQQVVRAREYLPTGKTDTPALVVLHGVHHLGIDEPRLEAFAKAISNCGIRVLTPELPDIKDYHVDASSVRTIGESAKWFAKQTGTQVGVVGLSFSGGLSLVAASEPAYKTAFKFVLAVGSQDSMARVTEYYRTGRDARPNGSVEELKPHEYGPLVLEYQYVEDFVPPADVPAIKTVLRAHLYEDKAAEISTMAALTAVQKIEARHLMDTELDGTQELLVASGIRHMKELEELSPHGKLTGLTVPVYLMHGEADNIIPSAETLWLAKELPPQVLKAALVSPVISHIDFESSQPTLGDEWRLIDFFAKVMRAAEKK</sequence>
<dbReference type="EMBL" id="JACHIP010000001">
    <property type="protein sequence ID" value="MBB5056224.1"/>
    <property type="molecule type" value="Genomic_DNA"/>
</dbReference>
<keyword evidence="3" id="KW-1185">Reference proteome</keyword>
<gene>
    <name evidence="2" type="ORF">HDF16_000893</name>
</gene>
<dbReference type="SUPFAM" id="SSF53474">
    <property type="entry name" value="alpha/beta-Hydrolases"/>
    <property type="match status" value="1"/>
</dbReference>
<dbReference type="AlphaFoldDB" id="A0A7W8E2I2"/>
<name>A0A7W8E2I2_9BACT</name>
<reference evidence="2 3" key="1">
    <citation type="submission" date="2020-08" db="EMBL/GenBank/DDBJ databases">
        <title>Genomic Encyclopedia of Type Strains, Phase IV (KMG-V): Genome sequencing to study the core and pangenomes of soil and plant-associated prokaryotes.</title>
        <authorList>
            <person name="Whitman W."/>
        </authorList>
    </citation>
    <scope>NUCLEOTIDE SEQUENCE [LARGE SCALE GENOMIC DNA]</scope>
    <source>
        <strain evidence="2 3">M8UP14</strain>
    </source>
</reference>
<dbReference type="Proteomes" id="UP000540989">
    <property type="component" value="Unassembled WGS sequence"/>
</dbReference>
<keyword evidence="1" id="KW-1133">Transmembrane helix</keyword>
<evidence type="ECO:0000313" key="2">
    <source>
        <dbReference type="EMBL" id="MBB5056224.1"/>
    </source>
</evidence>